<keyword evidence="7" id="KW-0805">Transcription regulation</keyword>
<evidence type="ECO:0000256" key="10">
    <source>
        <dbReference type="SAM" id="MobiDB-lite"/>
    </source>
</evidence>
<dbReference type="OrthoDB" id="424012at2759"/>
<name>A0A0B7MVH4_9FUNG</name>
<feature type="region of interest" description="Disordered" evidence="10">
    <location>
        <begin position="1"/>
        <end position="25"/>
    </location>
</feature>
<dbReference type="PANTHER" id="PTHR10625:SF5">
    <property type="entry name" value="HISTONE DEACETYLASE"/>
    <property type="match status" value="1"/>
</dbReference>
<organism evidence="12 13">
    <name type="scientific">Parasitella parasitica</name>
    <dbReference type="NCBI Taxonomy" id="35722"/>
    <lineage>
        <taxon>Eukaryota</taxon>
        <taxon>Fungi</taxon>
        <taxon>Fungi incertae sedis</taxon>
        <taxon>Mucoromycota</taxon>
        <taxon>Mucoromycotina</taxon>
        <taxon>Mucoromycetes</taxon>
        <taxon>Mucorales</taxon>
        <taxon>Mucorineae</taxon>
        <taxon>Mucoraceae</taxon>
        <taxon>Parasitella</taxon>
    </lineage>
</organism>
<keyword evidence="9" id="KW-0539">Nucleus</keyword>
<keyword evidence="8" id="KW-0804">Transcription</keyword>
<dbReference type="STRING" id="35722.A0A0B7MVH4"/>
<feature type="domain" description="Histone deacetylase" evidence="11">
    <location>
        <begin position="216"/>
        <end position="588"/>
    </location>
</feature>
<dbReference type="PANTHER" id="PTHR10625">
    <property type="entry name" value="HISTONE DEACETYLASE HDAC1-RELATED"/>
    <property type="match status" value="1"/>
</dbReference>
<dbReference type="PRINTS" id="PR01270">
    <property type="entry name" value="HDASUPER"/>
</dbReference>
<dbReference type="AlphaFoldDB" id="A0A0B7MVH4"/>
<protein>
    <recommendedName>
        <fullName evidence="3">histone deacetylase</fullName>
        <ecNumber evidence="3">3.5.1.98</ecNumber>
    </recommendedName>
</protein>
<dbReference type="InterPro" id="IPR000286">
    <property type="entry name" value="HDACs"/>
</dbReference>
<dbReference type="SUPFAM" id="SSF52768">
    <property type="entry name" value="Arginase/deacetylase"/>
    <property type="match status" value="1"/>
</dbReference>
<evidence type="ECO:0000256" key="2">
    <source>
        <dbReference type="ARBA" id="ARBA00007738"/>
    </source>
</evidence>
<evidence type="ECO:0000256" key="7">
    <source>
        <dbReference type="ARBA" id="ARBA00023015"/>
    </source>
</evidence>
<keyword evidence="5" id="KW-0378">Hydrolase</keyword>
<feature type="compositionally biased region" description="Polar residues" evidence="10">
    <location>
        <begin position="1"/>
        <end position="12"/>
    </location>
</feature>
<dbReference type="InterPro" id="IPR023801">
    <property type="entry name" value="His_deacetylse_dom"/>
</dbReference>
<evidence type="ECO:0000256" key="6">
    <source>
        <dbReference type="ARBA" id="ARBA00022853"/>
    </source>
</evidence>
<evidence type="ECO:0000256" key="8">
    <source>
        <dbReference type="ARBA" id="ARBA00023163"/>
    </source>
</evidence>
<accession>A0A0B7MVH4</accession>
<sequence length="667" mass="75292">MSMMVPSTSNHASQPPQPPPSIQTTTTRAATNLNYLLMAPMNEINNQLKENYLHDLPLQKIKRKSTILPLKKELTDTKDTKKFKTMHGNNVPQYSKCTLMMDEFYKRVGDQVIAYKVEQKSFFYARIVDLAPIYILVHYEGWPPDQASWIDYDGIVPDCDTVSFGPKGRESKLSWADFKRFYYSAAGFESRKNTGLVSDAQMNLHNCPCESERMIHPERPERLASIFDSLHAKRLLRYFRRIHAREVTSNELLRVHTFSHVRNYYPLLLPNTTQEQKPIKITSIAALLNYSPPTSPILIPTSYGVGGGEPGLKIEPSLQQQQPSPFTVFNPPELLYKMNCGQLGISVDTTYHPEYSRTAAKISAGSLIELADTIVRGELKNGFALIRPPGHHAEDDAAMGYCFYNNVAVAVSAIMEKYPAIIKKILIVDWDIHHGNGTQKIFYDNPNVLYVSVHRWDHGKFYPFSGAPDECGQLEGLGFNINIALNESKDKPKAMGDTEFIAAFYHLLIPIARQFEPDMIFVSAGFDAAEGHPENLGGYNVSPKGFSLMTKIVCDLAKELCHDRLVLSLEGGYELEPLANSATASMAQLLSNDTSFKHSLNGIKPNLGAIESFRTIVEIQKKYWKSLPTQTNFKFQLPYEWKAKDSIMNRPKRDIKKPSSTMIIEGY</sequence>
<dbReference type="GO" id="GO:0000118">
    <property type="term" value="C:histone deacetylase complex"/>
    <property type="evidence" value="ECO:0007669"/>
    <property type="project" value="TreeGrafter"/>
</dbReference>
<comment type="similarity">
    <text evidence="2">Belongs to the histone deacetylase family. HD type 2 subfamily.</text>
</comment>
<gene>
    <name evidence="12" type="primary">PARPA_00592.1 scaffold 927</name>
</gene>
<keyword evidence="6" id="KW-0156">Chromatin regulator</keyword>
<evidence type="ECO:0000256" key="9">
    <source>
        <dbReference type="ARBA" id="ARBA00023242"/>
    </source>
</evidence>
<reference evidence="12 13" key="1">
    <citation type="submission" date="2014-09" db="EMBL/GenBank/DDBJ databases">
        <authorList>
            <person name="Ellenberger Sabrina"/>
        </authorList>
    </citation>
    <scope>NUCLEOTIDE SEQUENCE [LARGE SCALE GENOMIC DNA]</scope>
    <source>
        <strain evidence="12 13">CBS 412.66</strain>
    </source>
</reference>
<comment type="subcellular location">
    <subcellularLocation>
        <location evidence="1">Nucleus</location>
    </subcellularLocation>
</comment>
<dbReference type="GO" id="GO:0040029">
    <property type="term" value="P:epigenetic regulation of gene expression"/>
    <property type="evidence" value="ECO:0007669"/>
    <property type="project" value="TreeGrafter"/>
</dbReference>
<dbReference type="Proteomes" id="UP000054107">
    <property type="component" value="Unassembled WGS sequence"/>
</dbReference>
<evidence type="ECO:0000259" key="11">
    <source>
        <dbReference type="Pfam" id="PF00850"/>
    </source>
</evidence>
<dbReference type="Gene3D" id="3.40.800.20">
    <property type="entry name" value="Histone deacetylase domain"/>
    <property type="match status" value="2"/>
</dbReference>
<dbReference type="Pfam" id="PF00850">
    <property type="entry name" value="Hist_deacetyl"/>
    <property type="match status" value="1"/>
</dbReference>
<evidence type="ECO:0000313" key="13">
    <source>
        <dbReference type="Proteomes" id="UP000054107"/>
    </source>
</evidence>
<keyword evidence="13" id="KW-1185">Reference proteome</keyword>
<dbReference type="EMBL" id="LN719163">
    <property type="protein sequence ID" value="CEP07310.1"/>
    <property type="molecule type" value="Genomic_DNA"/>
</dbReference>
<evidence type="ECO:0000256" key="3">
    <source>
        <dbReference type="ARBA" id="ARBA00012111"/>
    </source>
</evidence>
<keyword evidence="4" id="KW-0678">Repressor</keyword>
<evidence type="ECO:0000256" key="4">
    <source>
        <dbReference type="ARBA" id="ARBA00022491"/>
    </source>
</evidence>
<evidence type="ECO:0000313" key="12">
    <source>
        <dbReference type="EMBL" id="CEP07310.1"/>
    </source>
</evidence>
<dbReference type="GO" id="GO:0141221">
    <property type="term" value="F:histone deacetylase activity, hydrolytic mechanism"/>
    <property type="evidence" value="ECO:0007669"/>
    <property type="project" value="UniProtKB-EC"/>
</dbReference>
<dbReference type="EC" id="3.5.1.98" evidence="3"/>
<evidence type="ECO:0000256" key="5">
    <source>
        <dbReference type="ARBA" id="ARBA00022801"/>
    </source>
</evidence>
<evidence type="ECO:0000256" key="1">
    <source>
        <dbReference type="ARBA" id="ARBA00004123"/>
    </source>
</evidence>
<proteinExistence type="inferred from homology"/>
<dbReference type="InterPro" id="IPR037138">
    <property type="entry name" value="His_deacetylse_dom_sf"/>
</dbReference>
<dbReference type="InterPro" id="IPR023696">
    <property type="entry name" value="Ureohydrolase_dom_sf"/>
</dbReference>